<feature type="compositionally biased region" description="Low complexity" evidence="1">
    <location>
        <begin position="18"/>
        <end position="28"/>
    </location>
</feature>
<feature type="compositionally biased region" description="Basic and acidic residues" evidence="1">
    <location>
        <begin position="114"/>
        <end position="124"/>
    </location>
</feature>
<evidence type="ECO:0000256" key="1">
    <source>
        <dbReference type="SAM" id="MobiDB-lite"/>
    </source>
</evidence>
<feature type="compositionally biased region" description="Basic residues" evidence="1">
    <location>
        <begin position="68"/>
        <end position="79"/>
    </location>
</feature>
<feature type="compositionally biased region" description="Polar residues" evidence="1">
    <location>
        <begin position="276"/>
        <end position="288"/>
    </location>
</feature>
<proteinExistence type="predicted"/>
<feature type="compositionally biased region" description="Basic residues" evidence="1">
    <location>
        <begin position="153"/>
        <end position="168"/>
    </location>
</feature>
<name>A0A1R4IP60_9ACTN</name>
<sequence>MEVRLNHLRRLSRIEPSSIITPSTSRTSLDCPRRERLRPALRHQRIRTTSNRIPHQRRQPRRQPERIQHRHRPHPRAPRQRQEQVIRLGQRHQRRTRRRQQRRRQNVQRLARALRPDHPSRPVERAPQLSPTRTRRPPDPPPHLSRPTPAHRFPLRAKSGRTTLRTRRSLPTPSNSRASSADAYPAPTPGPHRNHASRPARVTSTSSTRSATTIDTAKAPEPTEHAPGASPASGRPARIPPVERTNSSGHNQPEPVAQHAVDRPSCTPVPKVRASPPSTSAGNSHVSG</sequence>
<feature type="region of interest" description="Disordered" evidence="1">
    <location>
        <begin position="18"/>
        <end position="288"/>
    </location>
</feature>
<dbReference type="AlphaFoldDB" id="A0A1R4IP60"/>
<organism evidence="2 3">
    <name type="scientific">Luteococcus japonicus LSP_Lj1</name>
    <dbReference type="NCBI Taxonomy" id="1255658"/>
    <lineage>
        <taxon>Bacteria</taxon>
        <taxon>Bacillati</taxon>
        <taxon>Actinomycetota</taxon>
        <taxon>Actinomycetes</taxon>
        <taxon>Propionibacteriales</taxon>
        <taxon>Propionibacteriaceae</taxon>
        <taxon>Luteococcus</taxon>
    </lineage>
</organism>
<feature type="compositionally biased region" description="Low complexity" evidence="1">
    <location>
        <begin position="226"/>
        <end position="237"/>
    </location>
</feature>
<evidence type="ECO:0000313" key="2">
    <source>
        <dbReference type="EMBL" id="SJN21434.1"/>
    </source>
</evidence>
<gene>
    <name evidence="2" type="ORF">FM114_02805</name>
</gene>
<keyword evidence="3" id="KW-1185">Reference proteome</keyword>
<reference evidence="2 3" key="1">
    <citation type="submission" date="2017-02" db="EMBL/GenBank/DDBJ databases">
        <authorList>
            <person name="Peterson S.W."/>
        </authorList>
    </citation>
    <scope>NUCLEOTIDE SEQUENCE [LARGE SCALE GENOMIC DNA]</scope>
    <source>
        <strain evidence="2 3">LSP_Lj1</strain>
    </source>
</reference>
<feature type="compositionally biased region" description="Basic residues" evidence="1">
    <location>
        <begin position="89"/>
        <end position="106"/>
    </location>
</feature>
<evidence type="ECO:0000313" key="3">
    <source>
        <dbReference type="Proteomes" id="UP000188342"/>
    </source>
</evidence>
<accession>A0A1R4IP60</accession>
<dbReference type="Proteomes" id="UP000188342">
    <property type="component" value="Unassembled WGS sequence"/>
</dbReference>
<feature type="compositionally biased region" description="Low complexity" evidence="1">
    <location>
        <begin position="199"/>
        <end position="213"/>
    </location>
</feature>
<dbReference type="EMBL" id="FUKQ01000011">
    <property type="protein sequence ID" value="SJN21434.1"/>
    <property type="molecule type" value="Genomic_DNA"/>
</dbReference>
<protein>
    <submittedName>
        <fullName evidence="2">Basic proline-rich protein</fullName>
    </submittedName>
</protein>